<dbReference type="EMBL" id="CP021425">
    <property type="protein sequence ID" value="ARU55774.1"/>
    <property type="molecule type" value="Genomic_DNA"/>
</dbReference>
<reference evidence="3 4" key="1">
    <citation type="submission" date="2017-05" db="EMBL/GenBank/DDBJ databases">
        <title>Genomic insights into alkan degradation activity of Oleiphilus messinensis.</title>
        <authorList>
            <person name="Kozyavkin S.A."/>
            <person name="Slesarev A.I."/>
            <person name="Golyshin P.N."/>
            <person name="Korzhenkov A."/>
            <person name="Golyshina O.N."/>
            <person name="Toshchakov S.V."/>
        </authorList>
    </citation>
    <scope>NUCLEOTIDE SEQUENCE [LARGE SCALE GENOMIC DNA]</scope>
    <source>
        <strain evidence="3 4">ME102</strain>
    </source>
</reference>
<feature type="transmembrane region" description="Helical" evidence="1">
    <location>
        <begin position="108"/>
        <end position="132"/>
    </location>
</feature>
<dbReference type="KEGG" id="ome:OLMES_1699"/>
<dbReference type="PANTHER" id="PTHR37312">
    <property type="entry name" value="MEMBRANE-BOUND ACYLTRANSFERASE YKRP-RELATED"/>
    <property type="match status" value="1"/>
</dbReference>
<dbReference type="InterPro" id="IPR002656">
    <property type="entry name" value="Acyl_transf_3_dom"/>
</dbReference>
<dbReference type="AlphaFoldDB" id="A0A1Y0I8L7"/>
<dbReference type="RefSeq" id="WP_157678222.1">
    <property type="nucleotide sequence ID" value="NZ_CP021425.1"/>
</dbReference>
<evidence type="ECO:0000256" key="1">
    <source>
        <dbReference type="SAM" id="Phobius"/>
    </source>
</evidence>
<keyword evidence="3" id="KW-0012">Acyltransferase</keyword>
<feature type="transmembrane region" description="Helical" evidence="1">
    <location>
        <begin position="175"/>
        <end position="197"/>
    </location>
</feature>
<dbReference type="Proteomes" id="UP000196027">
    <property type="component" value="Chromosome"/>
</dbReference>
<dbReference type="Pfam" id="PF01757">
    <property type="entry name" value="Acyl_transf_3"/>
    <property type="match status" value="1"/>
</dbReference>
<dbReference type="InterPro" id="IPR052734">
    <property type="entry name" value="Nod_factor_acetyltransferase"/>
</dbReference>
<feature type="transmembrane region" description="Helical" evidence="1">
    <location>
        <begin position="269"/>
        <end position="287"/>
    </location>
</feature>
<evidence type="ECO:0000313" key="4">
    <source>
        <dbReference type="Proteomes" id="UP000196027"/>
    </source>
</evidence>
<keyword evidence="1" id="KW-0472">Membrane</keyword>
<feature type="transmembrane region" description="Helical" evidence="1">
    <location>
        <begin position="39"/>
        <end position="58"/>
    </location>
</feature>
<proteinExistence type="predicted"/>
<name>A0A1Y0I8L7_9GAMM</name>
<organism evidence="3 4">
    <name type="scientific">Oleiphilus messinensis</name>
    <dbReference type="NCBI Taxonomy" id="141451"/>
    <lineage>
        <taxon>Bacteria</taxon>
        <taxon>Pseudomonadati</taxon>
        <taxon>Pseudomonadota</taxon>
        <taxon>Gammaproteobacteria</taxon>
        <taxon>Oceanospirillales</taxon>
        <taxon>Oleiphilaceae</taxon>
        <taxon>Oleiphilus</taxon>
    </lineage>
</organism>
<dbReference type="PANTHER" id="PTHR37312:SF1">
    <property type="entry name" value="MEMBRANE-BOUND ACYLTRANSFERASE YKRP-RELATED"/>
    <property type="match status" value="1"/>
</dbReference>
<dbReference type="GO" id="GO:0016747">
    <property type="term" value="F:acyltransferase activity, transferring groups other than amino-acyl groups"/>
    <property type="evidence" value="ECO:0007669"/>
    <property type="project" value="InterPro"/>
</dbReference>
<feature type="transmembrane region" description="Helical" evidence="1">
    <location>
        <begin position="209"/>
        <end position="229"/>
    </location>
</feature>
<evidence type="ECO:0000313" key="3">
    <source>
        <dbReference type="EMBL" id="ARU55774.1"/>
    </source>
</evidence>
<accession>A0A1Y0I8L7</accession>
<keyword evidence="3" id="KW-0808">Transferase</keyword>
<keyword evidence="4" id="KW-1185">Reference proteome</keyword>
<keyword evidence="1" id="KW-0812">Transmembrane</keyword>
<gene>
    <name evidence="3" type="ORF">OLMES_1699</name>
</gene>
<feature type="transmembrane region" description="Helical" evidence="1">
    <location>
        <begin position="70"/>
        <end position="88"/>
    </location>
</feature>
<feature type="transmembrane region" description="Helical" evidence="1">
    <location>
        <begin position="241"/>
        <end position="262"/>
    </location>
</feature>
<feature type="domain" description="Acyltransferase 3" evidence="2">
    <location>
        <begin position="5"/>
        <end position="324"/>
    </location>
</feature>
<sequence>MNNRINYIDIAKGISIALVALHHSQLKSYFLEIIEPMSLFRMPLFFFLSGIFFSYVLLPKVFLLRKAEALLKPYFFVLIVLFLCSFLSGENALIWKLKGIFYGNGDTIRWSALWFLTHLFALYAFGYCLFYFFRFGCLSFRLQVAVLFCFLAVGSLFVEYFWYRSINIYDFSMELPGLPFSLDILLISSPYFILGYLLKDKVLNFRPNLPFLIFFIGLFLCLTSFSDAYIDLNKRIYVNPIVAPIGAFLGIYIVLSCAWFFSKVDWLKLIFIRLGTASLFILIFHHFIEYNLFTFLSVGVAGDNNLLIVSVLSYLLSISIPLLIKKIVEGNELLSLAFFPFKSKRVFKRTFPIRSQAN</sequence>
<feature type="transmembrane region" description="Helical" evidence="1">
    <location>
        <begin position="307"/>
        <end position="324"/>
    </location>
</feature>
<keyword evidence="1" id="KW-1133">Transmembrane helix</keyword>
<evidence type="ECO:0000259" key="2">
    <source>
        <dbReference type="Pfam" id="PF01757"/>
    </source>
</evidence>
<protein>
    <submittedName>
        <fullName evidence="3">Acyltransferase 3</fullName>
    </submittedName>
</protein>
<feature type="transmembrane region" description="Helical" evidence="1">
    <location>
        <begin position="144"/>
        <end position="163"/>
    </location>
</feature>
<dbReference type="OrthoDB" id="9814956at2"/>